<evidence type="ECO:0000259" key="7">
    <source>
        <dbReference type="PROSITE" id="PS50089"/>
    </source>
</evidence>
<dbReference type="Gene3D" id="3.30.40.10">
    <property type="entry name" value="Zinc/RING finger domain, C3HC4 (zinc finger)"/>
    <property type="match status" value="1"/>
</dbReference>
<evidence type="ECO:0000256" key="5">
    <source>
        <dbReference type="SAM" id="MobiDB-lite"/>
    </source>
</evidence>
<feature type="region of interest" description="Disordered" evidence="5">
    <location>
        <begin position="107"/>
        <end position="128"/>
    </location>
</feature>
<name>A0A443HU84_BYSSP</name>
<protein>
    <recommendedName>
        <fullName evidence="7">RING-type domain-containing protein</fullName>
    </recommendedName>
</protein>
<evidence type="ECO:0000256" key="2">
    <source>
        <dbReference type="ARBA" id="ARBA00022771"/>
    </source>
</evidence>
<evidence type="ECO:0000313" key="9">
    <source>
        <dbReference type="Proteomes" id="UP000283841"/>
    </source>
</evidence>
<keyword evidence="1" id="KW-0479">Metal-binding</keyword>
<evidence type="ECO:0000256" key="3">
    <source>
        <dbReference type="ARBA" id="ARBA00022833"/>
    </source>
</evidence>
<evidence type="ECO:0000313" key="8">
    <source>
        <dbReference type="EMBL" id="RWQ95340.1"/>
    </source>
</evidence>
<feature type="domain" description="RING-type" evidence="7">
    <location>
        <begin position="48"/>
        <end position="90"/>
    </location>
</feature>
<dbReference type="STRING" id="264951.A0A443HU84"/>
<dbReference type="EMBL" id="RCNU01000005">
    <property type="protein sequence ID" value="RWQ95340.1"/>
    <property type="molecule type" value="Genomic_DNA"/>
</dbReference>
<keyword evidence="9" id="KW-1185">Reference proteome</keyword>
<dbReference type="GO" id="GO:0008270">
    <property type="term" value="F:zinc ion binding"/>
    <property type="evidence" value="ECO:0007669"/>
    <property type="project" value="UniProtKB-KW"/>
</dbReference>
<keyword evidence="6" id="KW-0732">Signal</keyword>
<dbReference type="GO" id="GO:0016567">
    <property type="term" value="P:protein ubiquitination"/>
    <property type="evidence" value="ECO:0007669"/>
    <property type="project" value="TreeGrafter"/>
</dbReference>
<keyword evidence="3" id="KW-0862">Zinc</keyword>
<proteinExistence type="predicted"/>
<dbReference type="SMART" id="SM00184">
    <property type="entry name" value="RING"/>
    <property type="match status" value="1"/>
</dbReference>
<dbReference type="PROSITE" id="PS50089">
    <property type="entry name" value="ZF_RING_2"/>
    <property type="match status" value="1"/>
</dbReference>
<feature type="signal peptide" evidence="6">
    <location>
        <begin position="1"/>
        <end position="17"/>
    </location>
</feature>
<dbReference type="InterPro" id="IPR001841">
    <property type="entry name" value="Znf_RING"/>
</dbReference>
<dbReference type="SUPFAM" id="SSF57850">
    <property type="entry name" value="RING/U-box"/>
    <property type="match status" value="1"/>
</dbReference>
<evidence type="ECO:0000256" key="4">
    <source>
        <dbReference type="PROSITE-ProRule" id="PRU00175"/>
    </source>
</evidence>
<dbReference type="GO" id="GO:0061630">
    <property type="term" value="F:ubiquitin protein ligase activity"/>
    <property type="evidence" value="ECO:0007669"/>
    <property type="project" value="TreeGrafter"/>
</dbReference>
<accession>A0A443HU84</accession>
<dbReference type="PANTHER" id="PTHR45969:SF69">
    <property type="entry name" value="FINGER DOMAIN PROTEIN, PUTATIVE (AFU_ORTHOLOGUE AFUA_3G12190)-RELATED"/>
    <property type="match status" value="1"/>
</dbReference>
<evidence type="ECO:0000256" key="1">
    <source>
        <dbReference type="ARBA" id="ARBA00022723"/>
    </source>
</evidence>
<dbReference type="InterPro" id="IPR013083">
    <property type="entry name" value="Znf_RING/FYVE/PHD"/>
</dbReference>
<keyword evidence="2 4" id="KW-0863">Zinc-finger</keyword>
<comment type="caution">
    <text evidence="8">The sequence shown here is derived from an EMBL/GenBank/DDBJ whole genome shotgun (WGS) entry which is preliminary data.</text>
</comment>
<gene>
    <name evidence="8" type="ORF">C8Q69DRAFT_527530</name>
</gene>
<dbReference type="PANTHER" id="PTHR45969">
    <property type="entry name" value="RING ZINC FINGER PROTEIN-RELATED"/>
    <property type="match status" value="1"/>
</dbReference>
<dbReference type="RefSeq" id="XP_028484985.1">
    <property type="nucleotide sequence ID" value="XM_028633649.1"/>
</dbReference>
<dbReference type="Pfam" id="PF13639">
    <property type="entry name" value="zf-RING_2"/>
    <property type="match status" value="1"/>
</dbReference>
<evidence type="ECO:0000256" key="6">
    <source>
        <dbReference type="SAM" id="SignalP"/>
    </source>
</evidence>
<reference evidence="8 9" key="1">
    <citation type="journal article" date="2018" name="Front. Microbiol.">
        <title>Genomic and genetic insights into a cosmopolitan fungus, Paecilomyces variotii (Eurotiales).</title>
        <authorList>
            <person name="Urquhart A.S."/>
            <person name="Mondo S.J."/>
            <person name="Makela M.R."/>
            <person name="Hane J.K."/>
            <person name="Wiebenga A."/>
            <person name="He G."/>
            <person name="Mihaltcheva S."/>
            <person name="Pangilinan J."/>
            <person name="Lipzen A."/>
            <person name="Barry K."/>
            <person name="de Vries R.P."/>
            <person name="Grigoriev I.V."/>
            <person name="Idnurm A."/>
        </authorList>
    </citation>
    <scope>NUCLEOTIDE SEQUENCE [LARGE SCALE GENOMIC DNA]</scope>
    <source>
        <strain evidence="8 9">CBS 101075</strain>
    </source>
</reference>
<dbReference type="VEuPathDB" id="FungiDB:C8Q69DRAFT_527530"/>
<dbReference type="GeneID" id="39602926"/>
<sequence>MCAFYWLLVEVLRAAYTTDMSQLELDLLRAERLAHRSHWTFGRTPDTCVFCFERLEADSPYRQLPCEHCFHLPCIDNWIGRHHANCPLCRESFYYFRRPRIVTITRPQPAPSQSTDWPGEKQNKLTGGLEDSRPIQAVFSGLKTWCKKKIQDRASGGILSPARRTPQKLLMRVNPTEGIPEITH</sequence>
<organism evidence="8 9">
    <name type="scientific">Byssochlamys spectabilis</name>
    <name type="common">Paecilomyces variotii</name>
    <dbReference type="NCBI Taxonomy" id="264951"/>
    <lineage>
        <taxon>Eukaryota</taxon>
        <taxon>Fungi</taxon>
        <taxon>Dikarya</taxon>
        <taxon>Ascomycota</taxon>
        <taxon>Pezizomycotina</taxon>
        <taxon>Eurotiomycetes</taxon>
        <taxon>Eurotiomycetidae</taxon>
        <taxon>Eurotiales</taxon>
        <taxon>Thermoascaceae</taxon>
        <taxon>Paecilomyces</taxon>
    </lineage>
</organism>
<feature type="chain" id="PRO_5019373123" description="RING-type domain-containing protein" evidence="6">
    <location>
        <begin position="18"/>
        <end position="184"/>
    </location>
</feature>
<dbReference type="Proteomes" id="UP000283841">
    <property type="component" value="Unassembled WGS sequence"/>
</dbReference>
<dbReference type="AlphaFoldDB" id="A0A443HU84"/>